<dbReference type="AlphaFoldDB" id="A0A1F5FHQ4"/>
<dbReference type="PIRSF" id="PIRSF004557">
    <property type="entry name" value="SecY"/>
    <property type="match status" value="1"/>
</dbReference>
<keyword evidence="10" id="KW-1003">Cell membrane</keyword>
<evidence type="ECO:0000256" key="11">
    <source>
        <dbReference type="RuleBase" id="RU000537"/>
    </source>
</evidence>
<evidence type="ECO:0000256" key="7">
    <source>
        <dbReference type="ARBA" id="ARBA00023010"/>
    </source>
</evidence>
<dbReference type="PRINTS" id="PR00303">
    <property type="entry name" value="SECYTRNLCASE"/>
</dbReference>
<dbReference type="InterPro" id="IPR002208">
    <property type="entry name" value="SecY/SEC61-alpha"/>
</dbReference>
<feature type="transmembrane region" description="Helical" evidence="10">
    <location>
        <begin position="118"/>
        <end position="135"/>
    </location>
</feature>
<dbReference type="PANTHER" id="PTHR10906">
    <property type="entry name" value="SECY/SEC61-ALPHA FAMILY MEMBER"/>
    <property type="match status" value="1"/>
</dbReference>
<dbReference type="Proteomes" id="UP000176682">
    <property type="component" value="Unassembled WGS sequence"/>
</dbReference>
<keyword evidence="5 10" id="KW-0653">Protein transport</keyword>
<dbReference type="InterPro" id="IPR026593">
    <property type="entry name" value="SecY"/>
</dbReference>
<evidence type="ECO:0000256" key="9">
    <source>
        <dbReference type="ARBA" id="ARBA00039733"/>
    </source>
</evidence>
<dbReference type="Pfam" id="PF00344">
    <property type="entry name" value="SecY"/>
    <property type="match status" value="1"/>
</dbReference>
<feature type="transmembrane region" description="Helical" evidence="10">
    <location>
        <begin position="304"/>
        <end position="327"/>
    </location>
</feature>
<evidence type="ECO:0000256" key="5">
    <source>
        <dbReference type="ARBA" id="ARBA00022927"/>
    </source>
</evidence>
<dbReference type="FunFam" id="1.10.3370.10:FF:000001">
    <property type="entry name" value="Preprotein translocase subunit SecY"/>
    <property type="match status" value="1"/>
</dbReference>
<evidence type="ECO:0000256" key="4">
    <source>
        <dbReference type="ARBA" id="ARBA00022692"/>
    </source>
</evidence>
<evidence type="ECO:0000256" key="8">
    <source>
        <dbReference type="ARBA" id="ARBA00023136"/>
    </source>
</evidence>
<comment type="subunit">
    <text evidence="10">Component of the Sec protein translocase complex. Heterotrimer consisting of SecY, SecE and SecG subunits. The heterotrimers can form oligomers, although 1 heterotrimer is thought to be able to translocate proteins. Interacts with the ribosome. Interacts with SecDF, and other proteins may be involved. Interacts with SecA.</text>
</comment>
<feature type="transmembrane region" description="Helical" evidence="10">
    <location>
        <begin position="21"/>
        <end position="42"/>
    </location>
</feature>
<dbReference type="InterPro" id="IPR030659">
    <property type="entry name" value="SecY_CS"/>
</dbReference>
<feature type="transmembrane region" description="Helical" evidence="10">
    <location>
        <begin position="263"/>
        <end position="284"/>
    </location>
</feature>
<evidence type="ECO:0000256" key="6">
    <source>
        <dbReference type="ARBA" id="ARBA00022989"/>
    </source>
</evidence>
<dbReference type="SUPFAM" id="SSF103491">
    <property type="entry name" value="Preprotein translocase SecY subunit"/>
    <property type="match status" value="1"/>
</dbReference>
<dbReference type="GO" id="GO:0065002">
    <property type="term" value="P:intracellular protein transmembrane transport"/>
    <property type="evidence" value="ECO:0007669"/>
    <property type="project" value="UniProtKB-UniRule"/>
</dbReference>
<keyword evidence="6 10" id="KW-1133">Transmembrane helix</keyword>
<feature type="transmembrane region" description="Helical" evidence="10">
    <location>
        <begin position="62"/>
        <end position="82"/>
    </location>
</feature>
<dbReference type="Gene3D" id="1.10.3370.10">
    <property type="entry name" value="SecY subunit domain"/>
    <property type="match status" value="1"/>
</dbReference>
<dbReference type="NCBIfam" id="TIGR00967">
    <property type="entry name" value="3a0501s007"/>
    <property type="match status" value="1"/>
</dbReference>
<name>A0A1F5FHQ4_9BACT</name>
<evidence type="ECO:0000313" key="14">
    <source>
        <dbReference type="EMBL" id="OGD79121.1"/>
    </source>
</evidence>
<evidence type="ECO:0000256" key="12">
    <source>
        <dbReference type="RuleBase" id="RU003484"/>
    </source>
</evidence>
<comment type="function">
    <text evidence="10 11">The central subunit of the protein translocation channel SecYEG. Consists of two halves formed by TMs 1-5 and 6-10. These two domains form a lateral gate at the front which open onto the bilayer between TMs 2 and 7, and are clamped together by SecE at the back. The channel is closed by both a pore ring composed of hydrophobic SecY resides and a short helix (helix 2A) on the extracellular side of the membrane which forms a plug. The plug probably moves laterally to allow the channel to open. The ring and the pore may move independently.</text>
</comment>
<comment type="subcellular location">
    <subcellularLocation>
        <location evidence="10">Cell membrane</location>
        <topology evidence="10">Multi-pass membrane protein</topology>
    </subcellularLocation>
    <subcellularLocation>
        <location evidence="1 12">Membrane</location>
        <topology evidence="1 12">Multi-pass membrane protein</topology>
    </subcellularLocation>
</comment>
<organism evidence="14 15">
    <name type="scientific">Candidatus Collierbacteria bacterium RIFOXYB1_FULL_49_13</name>
    <dbReference type="NCBI Taxonomy" id="1817728"/>
    <lineage>
        <taxon>Bacteria</taxon>
        <taxon>Candidatus Collieribacteriota</taxon>
    </lineage>
</organism>
<evidence type="ECO:0000256" key="13">
    <source>
        <dbReference type="RuleBase" id="RU004349"/>
    </source>
</evidence>
<feature type="transmembrane region" description="Helical" evidence="10">
    <location>
        <begin position="207"/>
        <end position="225"/>
    </location>
</feature>
<sequence length="424" mass="46447">MTQILTVLKRILSLPELRRKLLFTLLILAIFRLVAHIPTPGIDTAALKQIFQSSQFLSLLDIFSGGTLANFSIIAVGINPYINASIVMQMLTMVFPKLEELQKEGAFGREKINQYTRYLTIPLAIIQSFGLLSLLRSQNLTTISTPLQFLAIIATMTAGTMFTVWLGELITQYGLSNGVSIIIFAGIVGRLPITVAQTLTTISAQDVSAFLVFIALGLAVIYSVVRITEATRQVTVQYARRLRGNATTTQLSYLPLRLNQAGVIPIIFAVSLMLVPSMLGSFLSSQPQSASFGAFLTTYFSQSAPLYQILYFLLVFAFTYFYTAVVFNPDKISDEMKKNGGFIPGIRPGKPTADYLSYIINRITLVGAAFLGLIAVLPNIAQSLTSINSLAIGGTGLLIVVSVILESVKDIESKLVMHNYDRFL</sequence>
<dbReference type="PROSITE" id="PS00756">
    <property type="entry name" value="SECY_2"/>
    <property type="match status" value="1"/>
</dbReference>
<protein>
    <recommendedName>
        <fullName evidence="9 10">Protein translocase subunit SecY</fullName>
    </recommendedName>
</protein>
<dbReference type="EMBL" id="MFAM01000026">
    <property type="protein sequence ID" value="OGD79121.1"/>
    <property type="molecule type" value="Genomic_DNA"/>
</dbReference>
<keyword evidence="7 10" id="KW-0811">Translocation</keyword>
<comment type="caution">
    <text evidence="14">The sequence shown here is derived from an EMBL/GenBank/DDBJ whole genome shotgun (WGS) entry which is preliminary data.</text>
</comment>
<keyword evidence="3 10" id="KW-0813">Transport</keyword>
<evidence type="ECO:0000256" key="10">
    <source>
        <dbReference type="HAMAP-Rule" id="MF_01465"/>
    </source>
</evidence>
<evidence type="ECO:0000256" key="2">
    <source>
        <dbReference type="ARBA" id="ARBA00005751"/>
    </source>
</evidence>
<evidence type="ECO:0000256" key="3">
    <source>
        <dbReference type="ARBA" id="ARBA00022448"/>
    </source>
</evidence>
<evidence type="ECO:0000256" key="1">
    <source>
        <dbReference type="ARBA" id="ARBA00004141"/>
    </source>
</evidence>
<keyword evidence="8 10" id="KW-0472">Membrane</keyword>
<feature type="transmembrane region" description="Helical" evidence="10">
    <location>
        <begin position="147"/>
        <end position="167"/>
    </location>
</feature>
<feature type="transmembrane region" description="Helical" evidence="10">
    <location>
        <begin position="359"/>
        <end position="381"/>
    </location>
</feature>
<feature type="transmembrane region" description="Helical" evidence="10">
    <location>
        <begin position="174"/>
        <end position="195"/>
    </location>
</feature>
<feature type="transmembrane region" description="Helical" evidence="10">
    <location>
        <begin position="387"/>
        <end position="405"/>
    </location>
</feature>
<dbReference type="InterPro" id="IPR023201">
    <property type="entry name" value="SecY_dom_sf"/>
</dbReference>
<evidence type="ECO:0000313" key="15">
    <source>
        <dbReference type="Proteomes" id="UP000176682"/>
    </source>
</evidence>
<comment type="similarity">
    <text evidence="2 10 13">Belongs to the SecY/SEC61-alpha family.</text>
</comment>
<keyword evidence="4 10" id="KW-0812">Transmembrane</keyword>
<dbReference type="GO" id="GO:0005886">
    <property type="term" value="C:plasma membrane"/>
    <property type="evidence" value="ECO:0007669"/>
    <property type="project" value="UniProtKB-SubCell"/>
</dbReference>
<dbReference type="GO" id="GO:0043952">
    <property type="term" value="P:protein transport by the Sec complex"/>
    <property type="evidence" value="ECO:0007669"/>
    <property type="project" value="UniProtKB-UniRule"/>
</dbReference>
<dbReference type="PROSITE" id="PS00755">
    <property type="entry name" value="SECY_1"/>
    <property type="match status" value="1"/>
</dbReference>
<dbReference type="GO" id="GO:0006605">
    <property type="term" value="P:protein targeting"/>
    <property type="evidence" value="ECO:0007669"/>
    <property type="project" value="UniProtKB-UniRule"/>
</dbReference>
<proteinExistence type="inferred from homology"/>
<gene>
    <name evidence="10" type="primary">secY</name>
    <name evidence="14" type="ORF">A2368_00975</name>
</gene>
<reference evidence="14 15" key="1">
    <citation type="journal article" date="2016" name="Nat. Commun.">
        <title>Thousands of microbial genomes shed light on interconnected biogeochemical processes in an aquifer system.</title>
        <authorList>
            <person name="Anantharaman K."/>
            <person name="Brown C.T."/>
            <person name="Hug L.A."/>
            <person name="Sharon I."/>
            <person name="Castelle C.J."/>
            <person name="Probst A.J."/>
            <person name="Thomas B.C."/>
            <person name="Singh A."/>
            <person name="Wilkins M.J."/>
            <person name="Karaoz U."/>
            <person name="Brodie E.L."/>
            <person name="Williams K.H."/>
            <person name="Hubbard S.S."/>
            <person name="Banfield J.F."/>
        </authorList>
    </citation>
    <scope>NUCLEOTIDE SEQUENCE [LARGE SCALE GENOMIC DNA]</scope>
</reference>
<accession>A0A1F5FHQ4</accession>
<dbReference type="HAMAP" id="MF_01465">
    <property type="entry name" value="SecY"/>
    <property type="match status" value="1"/>
</dbReference>